<dbReference type="EMBL" id="MSYM01000020">
    <property type="protein sequence ID" value="OLP04495.1"/>
    <property type="molecule type" value="Genomic_DNA"/>
</dbReference>
<name>A0A1Q8Y8Z6_9BURK</name>
<protein>
    <submittedName>
        <fullName evidence="1">Uncharacterized protein</fullName>
    </submittedName>
</protein>
<comment type="caution">
    <text evidence="1">The sequence shown here is derived from an EMBL/GenBank/DDBJ whole genome shotgun (WGS) entry which is preliminary data.</text>
</comment>
<gene>
    <name evidence="1" type="ORF">BLL52_4254</name>
</gene>
<dbReference type="AlphaFoldDB" id="A0A1Q8Y8Z6"/>
<proteinExistence type="predicted"/>
<organism evidence="1 2">
    <name type="scientific">Rhodoferax antarcticus ANT.BR</name>
    <dbReference type="NCBI Taxonomy" id="1111071"/>
    <lineage>
        <taxon>Bacteria</taxon>
        <taxon>Pseudomonadati</taxon>
        <taxon>Pseudomonadota</taxon>
        <taxon>Betaproteobacteria</taxon>
        <taxon>Burkholderiales</taxon>
        <taxon>Comamonadaceae</taxon>
        <taxon>Rhodoferax</taxon>
    </lineage>
</organism>
<dbReference type="RefSeq" id="WP_158025722.1">
    <property type="nucleotide sequence ID" value="NZ_MSYM01000020.1"/>
</dbReference>
<evidence type="ECO:0000313" key="2">
    <source>
        <dbReference type="Proteomes" id="UP000185911"/>
    </source>
</evidence>
<dbReference type="Proteomes" id="UP000185911">
    <property type="component" value="Unassembled WGS sequence"/>
</dbReference>
<accession>A0A1Q8Y8Z6</accession>
<sequence length="55" mass="6213">MKHFTLRLKHDAGYVSIRTVARSESVARQLVCDAERCPPSAIRRVYVGKTILEAL</sequence>
<reference evidence="1 2" key="1">
    <citation type="submission" date="2017-01" db="EMBL/GenBank/DDBJ databases">
        <title>Genome sequence of Rhodoferax antarcticus ANT.BR, a psychrophilic purple nonsulfur bacterium from an Antarctic microbial mat.</title>
        <authorList>
            <person name="Baker J."/>
            <person name="Riester C."/>
            <person name="Skinner B."/>
            <person name="Newell A."/>
            <person name="Swingley W."/>
            <person name="Madigan M."/>
            <person name="Jung D."/>
            <person name="Asao M."/>
            <person name="Chen M."/>
            <person name="Loughlin P."/>
            <person name="Pan H."/>
            <person name="Lin S."/>
            <person name="Li N."/>
            <person name="Shaw J."/>
            <person name="Prado M."/>
            <person name="Sherman C."/>
            <person name="Li X."/>
            <person name="Tang J."/>
            <person name="Blankenship R."/>
            <person name="Zhao T."/>
            <person name="Touchman J."/>
            <person name="Sattley M."/>
        </authorList>
    </citation>
    <scope>NUCLEOTIDE SEQUENCE [LARGE SCALE GENOMIC DNA]</scope>
    <source>
        <strain evidence="1 2">ANT.BR</strain>
    </source>
</reference>
<evidence type="ECO:0000313" key="1">
    <source>
        <dbReference type="EMBL" id="OLP04495.1"/>
    </source>
</evidence>
<keyword evidence="2" id="KW-1185">Reference proteome</keyword>